<comment type="similarity">
    <text evidence="1 7">Belongs to the cytochrome P450 family.</text>
</comment>
<dbReference type="PANTHER" id="PTHR46696:SF1">
    <property type="entry name" value="CYTOCHROME P450 YJIB-RELATED"/>
    <property type="match status" value="1"/>
</dbReference>
<dbReference type="InterPro" id="IPR017972">
    <property type="entry name" value="Cyt_P450_CS"/>
</dbReference>
<name>A0ABX2K2F5_9MYCO</name>
<dbReference type="InterPro" id="IPR036396">
    <property type="entry name" value="Cyt_P450_sf"/>
</dbReference>
<evidence type="ECO:0000313" key="9">
    <source>
        <dbReference type="Proteomes" id="UP000708347"/>
    </source>
</evidence>
<dbReference type="Pfam" id="PF00067">
    <property type="entry name" value="p450"/>
    <property type="match status" value="1"/>
</dbReference>
<organism evidence="8 9">
    <name type="scientific">Mycolicibacterium sphagni</name>
    <dbReference type="NCBI Taxonomy" id="1786"/>
    <lineage>
        <taxon>Bacteria</taxon>
        <taxon>Bacillati</taxon>
        <taxon>Actinomycetota</taxon>
        <taxon>Actinomycetes</taxon>
        <taxon>Mycobacteriales</taxon>
        <taxon>Mycobacteriaceae</taxon>
        <taxon>Mycolicibacterium</taxon>
    </lineage>
</organism>
<keyword evidence="6 7" id="KW-0503">Monooxygenase</keyword>
<accession>A0ABX2K2F5</accession>
<keyword evidence="4 7" id="KW-0560">Oxidoreductase</keyword>
<dbReference type="Proteomes" id="UP000708347">
    <property type="component" value="Unassembled WGS sequence"/>
</dbReference>
<dbReference type="EMBL" id="VBSB01000010">
    <property type="protein sequence ID" value="NTY61261.1"/>
    <property type="molecule type" value="Genomic_DNA"/>
</dbReference>
<dbReference type="SUPFAM" id="SSF48264">
    <property type="entry name" value="Cytochrome P450"/>
    <property type="match status" value="1"/>
</dbReference>
<evidence type="ECO:0000256" key="5">
    <source>
        <dbReference type="ARBA" id="ARBA00023004"/>
    </source>
</evidence>
<comment type="caution">
    <text evidence="8">The sequence shown here is derived from an EMBL/GenBank/DDBJ whole genome shotgun (WGS) entry which is preliminary data.</text>
</comment>
<dbReference type="InterPro" id="IPR002397">
    <property type="entry name" value="Cyt_P450_B"/>
</dbReference>
<protein>
    <submittedName>
        <fullName evidence="8">Cytochrome P450</fullName>
    </submittedName>
</protein>
<proteinExistence type="inferred from homology"/>
<evidence type="ECO:0000256" key="1">
    <source>
        <dbReference type="ARBA" id="ARBA00010617"/>
    </source>
</evidence>
<dbReference type="Gene3D" id="1.10.630.10">
    <property type="entry name" value="Cytochrome P450"/>
    <property type="match status" value="1"/>
</dbReference>
<evidence type="ECO:0000256" key="4">
    <source>
        <dbReference type="ARBA" id="ARBA00023002"/>
    </source>
</evidence>
<evidence type="ECO:0000256" key="2">
    <source>
        <dbReference type="ARBA" id="ARBA00022617"/>
    </source>
</evidence>
<gene>
    <name evidence="8" type="ORF">FEG63_17090</name>
</gene>
<dbReference type="PROSITE" id="PS00086">
    <property type="entry name" value="CYTOCHROME_P450"/>
    <property type="match status" value="1"/>
</dbReference>
<dbReference type="PRINTS" id="PR00359">
    <property type="entry name" value="BP450"/>
</dbReference>
<keyword evidence="9" id="KW-1185">Reference proteome</keyword>
<evidence type="ECO:0000256" key="3">
    <source>
        <dbReference type="ARBA" id="ARBA00022723"/>
    </source>
</evidence>
<keyword evidence="2 7" id="KW-0349">Heme</keyword>
<dbReference type="PANTHER" id="PTHR46696">
    <property type="entry name" value="P450, PUTATIVE (EUROFUNG)-RELATED"/>
    <property type="match status" value="1"/>
</dbReference>
<evidence type="ECO:0000256" key="6">
    <source>
        <dbReference type="ARBA" id="ARBA00023033"/>
    </source>
</evidence>
<keyword evidence="3 7" id="KW-0479">Metal-binding</keyword>
<keyword evidence="5 7" id="KW-0408">Iron</keyword>
<dbReference type="InterPro" id="IPR001128">
    <property type="entry name" value="Cyt_P450"/>
</dbReference>
<sequence>MLSQGGGLEELRQLRAAAEYRPDIYARSAIVDPYSHYRRLREIGPVVWLPRQRVHALGRYAECKAVLRDDAAFISGNGVALNRISNRLSRGTTLNSDGAEHERRRKLVAHRLLPRALHSITDTVDRLAEEVVDAAVARGEIDGVTLASALPLAVVPDLVGWPRDQRRHLIDWAGATFDVLGPLNRQAVRSVVGTAQMLRFARHVVRRRTVLDGSMAHELLLAADEGKLAHEECPPLLVDYIAPSLDTTISAISNALHLFAEHHDQWQLLRAEPHRIPNAINEVIRYESPLRAFARQTREDTGIGGMVLPAGARVLVLYASANRDEREWDQPEVFDITRDAGRHIGFGQGAHACAGQGLARLETAALLRALVARVSRIDRLGPPVWAMNNIIRRHDRLPLKLIAA</sequence>
<reference evidence="8 9" key="1">
    <citation type="submission" date="2019-05" db="EMBL/GenBank/DDBJ databases">
        <title>Mycolicibacterium sphagni ENV482 genome assembly.</title>
        <authorList>
            <person name="Chen W."/>
            <person name="Faulkner N.W."/>
            <person name="Hyman M.R."/>
        </authorList>
    </citation>
    <scope>NUCLEOTIDE SEQUENCE [LARGE SCALE GENOMIC DNA]</scope>
    <source>
        <strain evidence="8 9">ENV482</strain>
    </source>
</reference>
<evidence type="ECO:0000256" key="7">
    <source>
        <dbReference type="RuleBase" id="RU000461"/>
    </source>
</evidence>
<evidence type="ECO:0000313" key="8">
    <source>
        <dbReference type="EMBL" id="NTY61261.1"/>
    </source>
</evidence>